<evidence type="ECO:0008006" key="4">
    <source>
        <dbReference type="Google" id="ProtNLM"/>
    </source>
</evidence>
<keyword evidence="1" id="KW-0812">Transmembrane</keyword>
<name>A0ABV4HU72_9GAMM</name>
<comment type="caution">
    <text evidence="2">The sequence shown here is derived from an EMBL/GenBank/DDBJ whole genome shotgun (WGS) entry which is preliminary data.</text>
</comment>
<evidence type="ECO:0000256" key="1">
    <source>
        <dbReference type="SAM" id="Phobius"/>
    </source>
</evidence>
<dbReference type="EMBL" id="JBFWIC010000031">
    <property type="protein sequence ID" value="MEZ0476309.1"/>
    <property type="molecule type" value="Genomic_DNA"/>
</dbReference>
<keyword evidence="1" id="KW-1133">Transmembrane helix</keyword>
<sequence length="76" mass="7775">MKAIALFLASACIVLGMGLLAWVSYDATSVLGALGLQARMDEATVAVLALSLGIVLAGTGAFLVRRIRAVALTRTA</sequence>
<accession>A0ABV4HU72</accession>
<dbReference type="RefSeq" id="WP_370563467.1">
    <property type="nucleotide sequence ID" value="NZ_JBFWIB010000004.1"/>
</dbReference>
<protein>
    <recommendedName>
        <fullName evidence="4">DUF3185 family protein</fullName>
    </recommendedName>
</protein>
<keyword evidence="1" id="KW-0472">Membrane</keyword>
<keyword evidence="3" id="KW-1185">Reference proteome</keyword>
<gene>
    <name evidence="2" type="ORF">AB6713_17060</name>
</gene>
<proteinExistence type="predicted"/>
<dbReference type="Proteomes" id="UP001566331">
    <property type="component" value="Unassembled WGS sequence"/>
</dbReference>
<evidence type="ECO:0000313" key="2">
    <source>
        <dbReference type="EMBL" id="MEZ0476309.1"/>
    </source>
</evidence>
<feature type="transmembrane region" description="Helical" evidence="1">
    <location>
        <begin position="44"/>
        <end position="64"/>
    </location>
</feature>
<organism evidence="2 3">
    <name type="scientific">Luteimonas salinilitoris</name>
    <dbReference type="NCBI Taxonomy" id="3237697"/>
    <lineage>
        <taxon>Bacteria</taxon>
        <taxon>Pseudomonadati</taxon>
        <taxon>Pseudomonadota</taxon>
        <taxon>Gammaproteobacteria</taxon>
        <taxon>Lysobacterales</taxon>
        <taxon>Lysobacteraceae</taxon>
        <taxon>Luteimonas</taxon>
    </lineage>
</organism>
<reference evidence="2 3" key="1">
    <citation type="submission" date="2024-07" db="EMBL/GenBank/DDBJ databases">
        <title>Luteimonas salilacus sp. nov., isolated from the shore soil of Salt Lake in Tibet of China.</title>
        <authorList>
            <person name="Zhang X."/>
            <person name="Li A."/>
        </authorList>
    </citation>
    <scope>NUCLEOTIDE SEQUENCE [LARGE SCALE GENOMIC DNA]</scope>
    <source>
        <strain evidence="2 3">B3-2-R+30</strain>
    </source>
</reference>
<evidence type="ECO:0000313" key="3">
    <source>
        <dbReference type="Proteomes" id="UP001566331"/>
    </source>
</evidence>